<dbReference type="Proteomes" id="UP000593576">
    <property type="component" value="Unassembled WGS sequence"/>
</dbReference>
<reference evidence="1 2" key="1">
    <citation type="journal article" date="2019" name="Genome Biol. Evol.">
        <title>Insights into the evolution of the New World diploid cottons (Gossypium, subgenus Houzingenia) based on genome sequencing.</title>
        <authorList>
            <person name="Grover C.E."/>
            <person name="Arick M.A. 2nd"/>
            <person name="Thrash A."/>
            <person name="Conover J.L."/>
            <person name="Sanders W.S."/>
            <person name="Peterson D.G."/>
            <person name="Frelichowski J.E."/>
            <person name="Scheffler J.A."/>
            <person name="Scheffler B.E."/>
            <person name="Wendel J.F."/>
        </authorList>
    </citation>
    <scope>NUCLEOTIDE SEQUENCE [LARGE SCALE GENOMIC DNA]</scope>
    <source>
        <strain evidence="1">1</strain>
        <tissue evidence="1">Leaf</tissue>
    </source>
</reference>
<gene>
    <name evidence="1" type="ORF">Goshw_030036</name>
</gene>
<accession>A0A7J9LS45</accession>
<dbReference type="AlphaFoldDB" id="A0A7J9LS45"/>
<protein>
    <submittedName>
        <fullName evidence="1">Uncharacterized protein</fullName>
    </submittedName>
</protein>
<dbReference type="EMBL" id="JABFAF010000007">
    <property type="protein sequence ID" value="MBA0861652.1"/>
    <property type="molecule type" value="Genomic_DNA"/>
</dbReference>
<name>A0A7J9LS45_GOSSC</name>
<comment type="caution">
    <text evidence="1">The sequence shown here is derived from an EMBL/GenBank/DDBJ whole genome shotgun (WGS) entry which is preliminary data.</text>
</comment>
<evidence type="ECO:0000313" key="1">
    <source>
        <dbReference type="EMBL" id="MBA0861652.1"/>
    </source>
</evidence>
<proteinExistence type="predicted"/>
<keyword evidence="2" id="KW-1185">Reference proteome</keyword>
<organism evidence="1 2">
    <name type="scientific">Gossypium schwendimanii</name>
    <name type="common">Cotton</name>
    <dbReference type="NCBI Taxonomy" id="34291"/>
    <lineage>
        <taxon>Eukaryota</taxon>
        <taxon>Viridiplantae</taxon>
        <taxon>Streptophyta</taxon>
        <taxon>Embryophyta</taxon>
        <taxon>Tracheophyta</taxon>
        <taxon>Spermatophyta</taxon>
        <taxon>Magnoliopsida</taxon>
        <taxon>eudicotyledons</taxon>
        <taxon>Gunneridae</taxon>
        <taxon>Pentapetalae</taxon>
        <taxon>rosids</taxon>
        <taxon>malvids</taxon>
        <taxon>Malvales</taxon>
        <taxon>Malvaceae</taxon>
        <taxon>Malvoideae</taxon>
        <taxon>Gossypium</taxon>
    </lineage>
</organism>
<sequence length="80" mass="8583">QEAQVSKEVAADLSKPLSASHVSLLRDGGSDPLTGIKLPREVIKGLNVKVTRVQKEMAAELIASEIDGKSTMDLLRKKGE</sequence>
<feature type="non-terminal residue" evidence="1">
    <location>
        <position position="80"/>
    </location>
</feature>
<evidence type="ECO:0000313" key="2">
    <source>
        <dbReference type="Proteomes" id="UP000593576"/>
    </source>
</evidence>